<proteinExistence type="predicted"/>
<dbReference type="Proteomes" id="UP000053732">
    <property type="component" value="Unassembled WGS sequence"/>
</dbReference>
<name>A0A0G4PS07_PENC3</name>
<evidence type="ECO:0000313" key="1">
    <source>
        <dbReference type="EMBL" id="CRL28913.1"/>
    </source>
</evidence>
<organism evidence="1 2">
    <name type="scientific">Penicillium camemberti (strain FM 013)</name>
    <dbReference type="NCBI Taxonomy" id="1429867"/>
    <lineage>
        <taxon>Eukaryota</taxon>
        <taxon>Fungi</taxon>
        <taxon>Dikarya</taxon>
        <taxon>Ascomycota</taxon>
        <taxon>Pezizomycotina</taxon>
        <taxon>Eurotiomycetes</taxon>
        <taxon>Eurotiomycetidae</taxon>
        <taxon>Eurotiales</taxon>
        <taxon>Aspergillaceae</taxon>
        <taxon>Penicillium</taxon>
    </lineage>
</organism>
<dbReference type="EMBL" id="HG793164">
    <property type="protein sequence ID" value="CRL28913.1"/>
    <property type="molecule type" value="Genomic_DNA"/>
</dbReference>
<gene>
    <name evidence="1" type="ORF">PCAMFM013_S031g000081</name>
</gene>
<sequence>MVQSVSRSRGCCQCLRRKIKASNSFQGSNDITPERAPSCLPAKTSPQHMFEQALWSNFIESFSQSGSKLTQPDSWTRYLLSWISSLKDPWVVDSSNDACLVRTGI</sequence>
<protein>
    <submittedName>
        <fullName evidence="1">Str. FM013</fullName>
    </submittedName>
</protein>
<dbReference type="AlphaFoldDB" id="A0A0G4PS07"/>
<keyword evidence="2" id="KW-1185">Reference proteome</keyword>
<accession>A0A0G4PS07</accession>
<evidence type="ECO:0000313" key="2">
    <source>
        <dbReference type="Proteomes" id="UP000053732"/>
    </source>
</evidence>
<reference evidence="1 2" key="1">
    <citation type="journal article" date="2014" name="Nat. Commun.">
        <title>Multiple recent horizontal transfers of a large genomic region in cheese making fungi.</title>
        <authorList>
            <person name="Cheeseman K."/>
            <person name="Ropars J."/>
            <person name="Renault P."/>
            <person name="Dupont J."/>
            <person name="Gouzy J."/>
            <person name="Branca A."/>
            <person name="Abraham A.L."/>
            <person name="Ceppi M."/>
            <person name="Conseiller E."/>
            <person name="Debuchy R."/>
            <person name="Malagnac F."/>
            <person name="Goarin A."/>
            <person name="Silar P."/>
            <person name="Lacoste S."/>
            <person name="Sallet E."/>
            <person name="Bensimon A."/>
            <person name="Giraud T."/>
            <person name="Brygoo Y."/>
        </authorList>
    </citation>
    <scope>NUCLEOTIDE SEQUENCE [LARGE SCALE GENOMIC DNA]</scope>
    <source>
        <strain evidence="2">FM 013</strain>
    </source>
</reference>